<dbReference type="PANTHER" id="PTHR21047:SF2">
    <property type="entry name" value="THYMIDINE DIPHOSPHO-4-KETO-RHAMNOSE 3,5-EPIMERASE"/>
    <property type="match status" value="1"/>
</dbReference>
<evidence type="ECO:0000256" key="1">
    <source>
        <dbReference type="PIRSR" id="PIRSR600888-1"/>
    </source>
</evidence>
<reference evidence="3 4" key="1">
    <citation type="journal article" date="2016" name="Nat. Commun.">
        <title>Thousands of microbial genomes shed light on interconnected biogeochemical processes in an aquifer system.</title>
        <authorList>
            <person name="Anantharaman K."/>
            <person name="Brown C.T."/>
            <person name="Hug L.A."/>
            <person name="Sharon I."/>
            <person name="Castelle C.J."/>
            <person name="Probst A.J."/>
            <person name="Thomas B.C."/>
            <person name="Singh A."/>
            <person name="Wilkins M.J."/>
            <person name="Karaoz U."/>
            <person name="Brodie E.L."/>
            <person name="Williams K.H."/>
            <person name="Hubbard S.S."/>
            <person name="Banfield J.F."/>
        </authorList>
    </citation>
    <scope>NUCLEOTIDE SEQUENCE [LARGE SCALE GENOMIC DNA]</scope>
</reference>
<dbReference type="PANTHER" id="PTHR21047">
    <property type="entry name" value="DTDP-6-DEOXY-D-GLUCOSE-3,5 EPIMERASE"/>
    <property type="match status" value="1"/>
</dbReference>
<protein>
    <recommendedName>
        <fullName evidence="5">dTDP-4-dehydrorhamnose 3,5-epimerase</fullName>
    </recommendedName>
</protein>
<dbReference type="GO" id="GO:0005829">
    <property type="term" value="C:cytosol"/>
    <property type="evidence" value="ECO:0007669"/>
    <property type="project" value="TreeGrafter"/>
</dbReference>
<dbReference type="InterPro" id="IPR014710">
    <property type="entry name" value="RmlC-like_jellyroll"/>
</dbReference>
<comment type="caution">
    <text evidence="3">The sequence shown here is derived from an EMBL/GenBank/DDBJ whole genome shotgun (WGS) entry which is preliminary data.</text>
</comment>
<sequence length="186" mass="21848">MSEEYDKIEPKLVHDRQFFDDRGKFMATPLHKAWTQTNVSTSRRGVLRGMHFQIEDFAQTKLVRVLHGSVVDVVVDLRNAQTDPHNLPVYAYHLTSFTYSHNHPALYVPKGFAHGFLALEDDTIFEYKVDAPYNKDMERSIHWQSFPIFDELLQKYNFEAHEINVSEKDAQAPYFDVWLKDNERVV</sequence>
<accession>A0A1G2HDU8</accession>
<dbReference type="InterPro" id="IPR000888">
    <property type="entry name" value="RmlC-like"/>
</dbReference>
<dbReference type="Gene3D" id="2.60.120.10">
    <property type="entry name" value="Jelly Rolls"/>
    <property type="match status" value="1"/>
</dbReference>
<evidence type="ECO:0008006" key="5">
    <source>
        <dbReference type="Google" id="ProtNLM"/>
    </source>
</evidence>
<dbReference type="InterPro" id="IPR011051">
    <property type="entry name" value="RmlC_Cupin_sf"/>
</dbReference>
<dbReference type="EMBL" id="MHOH01000016">
    <property type="protein sequence ID" value="OGZ60656.1"/>
    <property type="molecule type" value="Genomic_DNA"/>
</dbReference>
<evidence type="ECO:0000256" key="2">
    <source>
        <dbReference type="PIRSR" id="PIRSR600888-3"/>
    </source>
</evidence>
<organism evidence="3 4">
    <name type="scientific">Candidatus Spechtbacteria bacterium RIFCSPLOWO2_01_FULL_43_12</name>
    <dbReference type="NCBI Taxonomy" id="1802162"/>
    <lineage>
        <taxon>Bacteria</taxon>
        <taxon>Candidatus Spechtiibacteriota</taxon>
    </lineage>
</organism>
<evidence type="ECO:0000313" key="3">
    <source>
        <dbReference type="EMBL" id="OGZ60656.1"/>
    </source>
</evidence>
<feature type="site" description="Participates in a stacking interaction with the thymidine ring of dTDP-4-oxo-6-deoxyglucose" evidence="2">
    <location>
        <position position="133"/>
    </location>
</feature>
<proteinExistence type="predicted"/>
<name>A0A1G2HDU8_9BACT</name>
<dbReference type="GO" id="GO:0008830">
    <property type="term" value="F:dTDP-4-dehydrorhamnose 3,5-epimerase activity"/>
    <property type="evidence" value="ECO:0007669"/>
    <property type="project" value="InterPro"/>
</dbReference>
<feature type="active site" description="Proton donor" evidence="1">
    <location>
        <position position="127"/>
    </location>
</feature>
<evidence type="ECO:0000313" key="4">
    <source>
        <dbReference type="Proteomes" id="UP000178835"/>
    </source>
</evidence>
<dbReference type="Proteomes" id="UP000178835">
    <property type="component" value="Unassembled WGS sequence"/>
</dbReference>
<gene>
    <name evidence="3" type="ORF">A2919_02020</name>
</gene>
<dbReference type="GO" id="GO:0019305">
    <property type="term" value="P:dTDP-rhamnose biosynthetic process"/>
    <property type="evidence" value="ECO:0007669"/>
    <property type="project" value="TreeGrafter"/>
</dbReference>
<dbReference type="AlphaFoldDB" id="A0A1G2HDU8"/>
<feature type="active site" description="Proton acceptor" evidence="1">
    <location>
        <position position="51"/>
    </location>
</feature>
<dbReference type="GO" id="GO:0000271">
    <property type="term" value="P:polysaccharide biosynthetic process"/>
    <property type="evidence" value="ECO:0007669"/>
    <property type="project" value="TreeGrafter"/>
</dbReference>
<dbReference type="SUPFAM" id="SSF51182">
    <property type="entry name" value="RmlC-like cupins"/>
    <property type="match status" value="1"/>
</dbReference>
<dbReference type="Pfam" id="PF00908">
    <property type="entry name" value="dTDP_sugar_isom"/>
    <property type="match status" value="1"/>
</dbReference>